<feature type="compositionally biased region" description="Polar residues" evidence="5">
    <location>
        <begin position="585"/>
        <end position="594"/>
    </location>
</feature>
<evidence type="ECO:0000256" key="2">
    <source>
        <dbReference type="ARBA" id="ARBA00019230"/>
    </source>
</evidence>
<evidence type="ECO:0000256" key="6">
    <source>
        <dbReference type="SAM" id="Phobius"/>
    </source>
</evidence>
<dbReference type="PANTHER" id="PTHR13601">
    <property type="entry name" value="GAMETOGENETIN-BINDING PROTEIN 2"/>
    <property type="match status" value="1"/>
</dbReference>
<dbReference type="GeneTree" id="ENSGT00390000009552"/>
<dbReference type="Proteomes" id="UP000002280">
    <property type="component" value="Chromosome 2"/>
</dbReference>
<feature type="transmembrane region" description="Helical" evidence="6">
    <location>
        <begin position="20"/>
        <end position="42"/>
    </location>
</feature>
<feature type="transmembrane region" description="Helical" evidence="6">
    <location>
        <begin position="264"/>
        <end position="282"/>
    </location>
</feature>
<sequence length="1147" mass="128627">MSQRQMKEAFVSNLNGTSLLEISAGLALPPLCTVCRGLILILSQLHHAPFSCRWGARFLTDFAVLVGPLVASCTILSNVVFLLPPALTILGTWLFYVIYNKRTCYTRAPAHKIIGTFLKINVDSKNIPSVTMFRVYIILATAINILAVDFPLYPRRYAKTELYGTGLMDFGVGGFVFGNAIVCPEVRGKLGAKQSRYYYLAKQLFSVWPLVVLGLGRLISVKSIEYHEHLSEYGVHWNFFFTLAVVKVVASLLLILFPLNKSWLVAVIIAIIYQISLDFAQLKMIVLHGIDHKGTRTGFLNANREGIISIFGYNRTSHCQLMKKKAQFHRFYTFGQLRQEQGGGGSSSRSGGGGSGSGSSGGSGGWEAVVTAATAAAATSETMARLVAVCRDGEEEFPFERRQIPLYIDDTLTLNIIRRKEKSQLYSQNLGHHTLDLQMVMEFPDNVLNLDGHQNNGAQLKQFIQRHSMLKQQDLNIAMMVTSREVLSALSQLVPCVGCRRSVERLFSQLVESGNPALEPLTVGPKGVLSVTRSCMTDAKKLYTLFYVHGSKLNDMIDAIPKSKKNKRCQLHSLDTHKPKPLGEGSSNSVSSEKLSTDKKSSEDHRKDSKCRIIFHYGPFQGTARGCWMDVWELMSQECRDEVVLIDSSCLLETLETYLRKHRFCTDCKNKVLRAYNILIGELDCSKEKGYCAALYEGLRCCPHERHIHVCCETDFIAHLLGRAEPEFAGGYERRERHAKTIDIAQEEVLTCLGIHLYERLHRIWQKLRAEEQTWQMLFYLGVDALRKSFEMAVEKVQGISRLEQLCEEFSEEERVRELKQEKKRQKRKNRRKNKCVCDIPAPLQTADEKEISQEKETGFVENSCKACGNAEEGNSCVEVIVTNENTSCTCPSSGNLLGSPKIKKGLSPHCNGSDCGYSSSMEGSETGSREGSDVACTEGICNHDEHGDDSCVHHCDDKEEDGDSCVECWANSEENNTKGKNKKKKKKSKMLKCDEHIQKLGSCITDPSNRETSGNTVHTVFHRDKTKDSHAENCCSSEKGGQPLPWFEHRKNIPQFAEPAETSLGPDSGKGAKSLVELLDESECTSDEEIFISQDEIQSFMANNQSFYSNREQYRQHLKEKFNKYCRLNDHKRPICSGWLTTAGAN</sequence>
<feature type="region of interest" description="Disordered" evidence="5">
    <location>
        <begin position="339"/>
        <end position="364"/>
    </location>
</feature>
<dbReference type="AlphaFoldDB" id="A0A5F8GNI1"/>
<dbReference type="Ensembl" id="ENSMODT00000085718.1">
    <property type="protein sequence ID" value="ENSMODP00000049060.1"/>
    <property type="gene ID" value="ENSMODG00000003352.4"/>
</dbReference>
<dbReference type="GO" id="GO:0016020">
    <property type="term" value="C:membrane"/>
    <property type="evidence" value="ECO:0007669"/>
    <property type="project" value="InterPro"/>
</dbReference>
<dbReference type="FunCoup" id="A0A5F8GNI1">
    <property type="interactions" value="3752"/>
</dbReference>
<dbReference type="Pfam" id="PF06423">
    <property type="entry name" value="GWT1"/>
    <property type="match status" value="1"/>
</dbReference>
<dbReference type="GO" id="GO:0006506">
    <property type="term" value="P:GPI anchor biosynthetic process"/>
    <property type="evidence" value="ECO:0007669"/>
    <property type="project" value="InterPro"/>
</dbReference>
<dbReference type="InterPro" id="IPR009447">
    <property type="entry name" value="PIGW/GWT1"/>
</dbReference>
<organism evidence="7 8">
    <name type="scientific">Monodelphis domestica</name>
    <name type="common">Gray short-tailed opossum</name>
    <dbReference type="NCBI Taxonomy" id="13616"/>
    <lineage>
        <taxon>Eukaryota</taxon>
        <taxon>Metazoa</taxon>
        <taxon>Chordata</taxon>
        <taxon>Craniata</taxon>
        <taxon>Vertebrata</taxon>
        <taxon>Euteleostomi</taxon>
        <taxon>Mammalia</taxon>
        <taxon>Metatheria</taxon>
        <taxon>Didelphimorphia</taxon>
        <taxon>Didelphidae</taxon>
        <taxon>Monodelphis</taxon>
    </lineage>
</organism>
<comment type="function">
    <text evidence="1">May be involved in spermatogenesis.</text>
</comment>
<keyword evidence="4" id="KW-0175">Coiled coil</keyword>
<keyword evidence="6" id="KW-0812">Transmembrane</keyword>
<feature type="coiled-coil region" evidence="4">
    <location>
        <begin position="803"/>
        <end position="836"/>
    </location>
</feature>
<evidence type="ECO:0000256" key="3">
    <source>
        <dbReference type="ARBA" id="ARBA00031743"/>
    </source>
</evidence>
<feature type="transmembrane region" description="Helical" evidence="6">
    <location>
        <begin position="133"/>
        <end position="153"/>
    </location>
</feature>
<proteinExistence type="predicted"/>
<dbReference type="GO" id="GO:0005634">
    <property type="term" value="C:nucleus"/>
    <property type="evidence" value="ECO:0000318"/>
    <property type="project" value="GO_Central"/>
</dbReference>
<keyword evidence="8" id="KW-1185">Reference proteome</keyword>
<dbReference type="InParanoid" id="A0A5F8GNI1"/>
<feature type="transmembrane region" description="Helical" evidence="6">
    <location>
        <begin position="197"/>
        <end position="219"/>
    </location>
</feature>
<dbReference type="GO" id="GO:0016746">
    <property type="term" value="F:acyltransferase activity"/>
    <property type="evidence" value="ECO:0007669"/>
    <property type="project" value="InterPro"/>
</dbReference>
<evidence type="ECO:0000313" key="8">
    <source>
        <dbReference type="Proteomes" id="UP000002280"/>
    </source>
</evidence>
<feature type="transmembrane region" description="Helical" evidence="6">
    <location>
        <begin position="239"/>
        <end position="257"/>
    </location>
</feature>
<feature type="compositionally biased region" description="Gly residues" evidence="5">
    <location>
        <begin position="341"/>
        <end position="364"/>
    </location>
</feature>
<keyword evidence="6" id="KW-0472">Membrane</keyword>
<evidence type="ECO:0000256" key="5">
    <source>
        <dbReference type="SAM" id="MobiDB-lite"/>
    </source>
</evidence>
<reference evidence="7" key="2">
    <citation type="submission" date="2025-08" db="UniProtKB">
        <authorList>
            <consortium name="Ensembl"/>
        </authorList>
    </citation>
    <scope>IDENTIFICATION</scope>
</reference>
<dbReference type="InterPro" id="IPR026073">
    <property type="entry name" value="GGNBP2"/>
</dbReference>
<evidence type="ECO:0000313" key="7">
    <source>
        <dbReference type="Ensembl" id="ENSMODP00000049060.1"/>
    </source>
</evidence>
<dbReference type="GO" id="GO:0005737">
    <property type="term" value="C:cytoplasm"/>
    <property type="evidence" value="ECO:0000318"/>
    <property type="project" value="GO_Central"/>
</dbReference>
<name>A0A5F8GNI1_MONDO</name>
<accession>A0A5F8GNI1</accession>
<dbReference type="Bgee" id="ENSMODG00000003352">
    <property type="expression patterns" value="Expressed in testis and 20 other cell types or tissues"/>
</dbReference>
<dbReference type="OMA" id="TYLRKHX"/>
<reference evidence="7 8" key="1">
    <citation type="journal article" date="2007" name="Nature">
        <title>Genome of the marsupial Monodelphis domestica reveals innovation in non-coding sequences.</title>
        <authorList>
            <person name="Mikkelsen T.S."/>
            <person name="Wakefield M.J."/>
            <person name="Aken B."/>
            <person name="Amemiya C.T."/>
            <person name="Chang J.L."/>
            <person name="Duke S."/>
            <person name="Garber M."/>
            <person name="Gentles A.J."/>
            <person name="Goodstadt L."/>
            <person name="Heger A."/>
            <person name="Jurka J."/>
            <person name="Kamal M."/>
            <person name="Mauceli E."/>
            <person name="Searle S.M."/>
            <person name="Sharpe T."/>
            <person name="Baker M.L."/>
            <person name="Batzer M.A."/>
            <person name="Benos P.V."/>
            <person name="Belov K."/>
            <person name="Clamp M."/>
            <person name="Cook A."/>
            <person name="Cuff J."/>
            <person name="Das R."/>
            <person name="Davidow L."/>
            <person name="Deakin J.E."/>
            <person name="Fazzari M.J."/>
            <person name="Glass J.L."/>
            <person name="Grabherr M."/>
            <person name="Greally J.M."/>
            <person name="Gu W."/>
            <person name="Hore T.A."/>
            <person name="Huttley G.A."/>
            <person name="Kleber M."/>
            <person name="Jirtle R.L."/>
            <person name="Koina E."/>
            <person name="Lee J.T."/>
            <person name="Mahony S."/>
            <person name="Marra M.A."/>
            <person name="Miller R.D."/>
            <person name="Nicholls R.D."/>
            <person name="Oda M."/>
            <person name="Papenfuss A.T."/>
            <person name="Parra Z.E."/>
            <person name="Pollock D.D."/>
            <person name="Ray D.A."/>
            <person name="Schein J.E."/>
            <person name="Speed T.P."/>
            <person name="Thompson K."/>
            <person name="VandeBerg J.L."/>
            <person name="Wade C.M."/>
            <person name="Walker J.A."/>
            <person name="Waters P.D."/>
            <person name="Webber C."/>
            <person name="Weidman J.R."/>
            <person name="Xie X."/>
            <person name="Zody M.C."/>
            <person name="Baldwin J."/>
            <person name="Abdouelleil A."/>
            <person name="Abdulkadir J."/>
            <person name="Abebe A."/>
            <person name="Abera B."/>
            <person name="Abreu J."/>
            <person name="Acer S.C."/>
            <person name="Aftuck L."/>
            <person name="Alexander A."/>
            <person name="An P."/>
            <person name="Anderson E."/>
            <person name="Anderson S."/>
            <person name="Arachi H."/>
            <person name="Azer M."/>
            <person name="Bachantsang P."/>
            <person name="Barry A."/>
            <person name="Bayul T."/>
            <person name="Berlin A."/>
            <person name="Bessette D."/>
            <person name="Bloom T."/>
            <person name="Bloom T."/>
            <person name="Boguslavskiy L."/>
            <person name="Bonnet C."/>
            <person name="Boukhgalter B."/>
            <person name="Bourzgui I."/>
            <person name="Brown A."/>
            <person name="Cahill P."/>
            <person name="Channer S."/>
            <person name="Cheshatsang Y."/>
            <person name="Chuda L."/>
            <person name="Citroen M."/>
            <person name="Collymore A."/>
            <person name="Cooke P."/>
            <person name="Costello M."/>
            <person name="D'Aco K."/>
            <person name="Daza R."/>
            <person name="De Haan G."/>
            <person name="DeGray S."/>
            <person name="DeMaso C."/>
            <person name="Dhargay N."/>
            <person name="Dooley K."/>
            <person name="Dooley E."/>
            <person name="Doricent M."/>
            <person name="Dorje P."/>
            <person name="Dorjee K."/>
            <person name="Dupes A."/>
            <person name="Elong R."/>
            <person name="Falk J."/>
            <person name="Farina A."/>
            <person name="Faro S."/>
            <person name="Ferguson D."/>
            <person name="Fisher S."/>
            <person name="Foley C.D."/>
            <person name="Franke A."/>
            <person name="Friedrich D."/>
            <person name="Gadbois L."/>
            <person name="Gearin G."/>
            <person name="Gearin C.R."/>
            <person name="Giannoukos G."/>
            <person name="Goode T."/>
            <person name="Graham J."/>
            <person name="Grandbois E."/>
            <person name="Grewal S."/>
            <person name="Gyaltsen K."/>
            <person name="Hafez N."/>
            <person name="Hagos B."/>
            <person name="Hall J."/>
            <person name="Henson C."/>
            <person name="Hollinger A."/>
            <person name="Honan T."/>
            <person name="Huard M.D."/>
            <person name="Hughes L."/>
            <person name="Hurhula B."/>
            <person name="Husby M.E."/>
            <person name="Kamat A."/>
            <person name="Kanga B."/>
            <person name="Kashin S."/>
            <person name="Khazanovich D."/>
            <person name="Kisner P."/>
            <person name="Lance K."/>
            <person name="Lara M."/>
            <person name="Lee W."/>
            <person name="Lennon N."/>
            <person name="Letendre F."/>
            <person name="LeVine R."/>
            <person name="Lipovsky A."/>
            <person name="Liu X."/>
            <person name="Liu J."/>
            <person name="Liu S."/>
            <person name="Lokyitsang T."/>
            <person name="Lokyitsang Y."/>
            <person name="Lubonja R."/>
            <person name="Lui A."/>
            <person name="MacDonald P."/>
            <person name="Magnisalis V."/>
            <person name="Maru K."/>
            <person name="Matthews C."/>
            <person name="McCusker W."/>
            <person name="McDonough S."/>
            <person name="Mehta T."/>
            <person name="Meldrim J."/>
            <person name="Meneus L."/>
            <person name="Mihai O."/>
            <person name="Mihalev A."/>
            <person name="Mihova T."/>
            <person name="Mittelman R."/>
            <person name="Mlenga V."/>
            <person name="Montmayeur A."/>
            <person name="Mulrain L."/>
            <person name="Navidi A."/>
            <person name="Naylor J."/>
            <person name="Negash T."/>
            <person name="Nguyen T."/>
            <person name="Nguyen N."/>
            <person name="Nicol R."/>
            <person name="Norbu C."/>
            <person name="Norbu N."/>
            <person name="Novod N."/>
            <person name="O'Neill B."/>
            <person name="Osman S."/>
            <person name="Markiewicz E."/>
            <person name="Oyono O.L."/>
            <person name="Patti C."/>
            <person name="Phunkhang P."/>
            <person name="Pierre F."/>
            <person name="Priest M."/>
            <person name="Raghuraman S."/>
            <person name="Rege F."/>
            <person name="Reyes R."/>
            <person name="Rise C."/>
            <person name="Rogov P."/>
            <person name="Ross K."/>
            <person name="Ryan E."/>
            <person name="Settipalli S."/>
            <person name="Shea T."/>
            <person name="Sherpa N."/>
            <person name="Shi L."/>
            <person name="Shih D."/>
            <person name="Sparrow T."/>
            <person name="Spaulding J."/>
            <person name="Stalker J."/>
            <person name="Stange-Thomann N."/>
            <person name="Stavropoulos S."/>
            <person name="Stone C."/>
            <person name="Strader C."/>
            <person name="Tesfaye S."/>
            <person name="Thomson T."/>
            <person name="Thoulutsang Y."/>
            <person name="Thoulutsang D."/>
            <person name="Topham K."/>
            <person name="Topping I."/>
            <person name="Tsamla T."/>
            <person name="Vassiliev H."/>
            <person name="Vo A."/>
            <person name="Wangchuk T."/>
            <person name="Wangdi T."/>
            <person name="Weiand M."/>
            <person name="Wilkinson J."/>
            <person name="Wilson A."/>
            <person name="Yadav S."/>
            <person name="Young G."/>
            <person name="Yu Q."/>
            <person name="Zembek L."/>
            <person name="Zhong D."/>
            <person name="Zimmer A."/>
            <person name="Zwirko Z."/>
            <person name="Jaffe D.B."/>
            <person name="Alvarez P."/>
            <person name="Brockman W."/>
            <person name="Butler J."/>
            <person name="Chin C."/>
            <person name="Gnerre S."/>
            <person name="MacCallum I."/>
            <person name="Graves J.A."/>
            <person name="Ponting C.P."/>
            <person name="Breen M."/>
            <person name="Samollow P.B."/>
            <person name="Lander E.S."/>
            <person name="Lindblad-Toh K."/>
        </authorList>
    </citation>
    <scope>NUCLEOTIDE SEQUENCE [LARGE SCALE GENOMIC DNA]</scope>
</reference>
<evidence type="ECO:0000256" key="1">
    <source>
        <dbReference type="ARBA" id="ARBA00003056"/>
    </source>
</evidence>
<feature type="compositionally biased region" description="Basic and acidic residues" evidence="5">
    <location>
        <begin position="595"/>
        <end position="604"/>
    </location>
</feature>
<gene>
    <name evidence="7" type="primary">GGNBP2</name>
</gene>
<protein>
    <recommendedName>
        <fullName evidence="2">Gametogenetin-binding protein 2</fullName>
    </recommendedName>
    <alternativeName>
        <fullName evidence="3">Protein ZNF403</fullName>
    </alternativeName>
</protein>
<dbReference type="STRING" id="13616.ENSMODP00000049060"/>
<reference evidence="7" key="3">
    <citation type="submission" date="2025-09" db="UniProtKB">
        <authorList>
            <consortium name="Ensembl"/>
        </authorList>
    </citation>
    <scope>IDENTIFICATION</scope>
</reference>
<feature type="region of interest" description="Disordered" evidence="5">
    <location>
        <begin position="573"/>
        <end position="604"/>
    </location>
</feature>
<dbReference type="PANTHER" id="PTHR13601:SF2">
    <property type="entry name" value="GAMETOGENETIN-BINDING PROTEIN 2"/>
    <property type="match status" value="1"/>
</dbReference>
<evidence type="ECO:0000256" key="4">
    <source>
        <dbReference type="SAM" id="Coils"/>
    </source>
</evidence>
<keyword evidence="6" id="KW-1133">Transmembrane helix</keyword>